<comment type="subcellular location">
    <subcellularLocation>
        <location evidence="1">Nucleus</location>
    </subcellularLocation>
</comment>
<evidence type="ECO:0000256" key="4">
    <source>
        <dbReference type="ARBA" id="ARBA00025806"/>
    </source>
</evidence>
<dbReference type="Proteomes" id="UP000017836">
    <property type="component" value="Unassembled WGS sequence"/>
</dbReference>
<comment type="similarity">
    <text evidence="4">Belongs to the DONSON family.</text>
</comment>
<reference evidence="7" key="1">
    <citation type="journal article" date="2013" name="Science">
        <title>The Amborella genome and the evolution of flowering plants.</title>
        <authorList>
            <consortium name="Amborella Genome Project"/>
        </authorList>
    </citation>
    <scope>NUCLEOTIDE SEQUENCE [LARGE SCALE GENOMIC DNA]</scope>
</reference>
<dbReference type="eggNOG" id="ENOG502QV9V">
    <property type="taxonomic scope" value="Eukaryota"/>
</dbReference>
<dbReference type="STRING" id="13333.W1PI10"/>
<evidence type="ECO:0000256" key="1">
    <source>
        <dbReference type="ARBA" id="ARBA00004123"/>
    </source>
</evidence>
<dbReference type="GO" id="GO:0005634">
    <property type="term" value="C:nucleus"/>
    <property type="evidence" value="ECO:0000318"/>
    <property type="project" value="GO_Central"/>
</dbReference>
<dbReference type="AlphaFoldDB" id="W1PI10"/>
<feature type="region of interest" description="Disordered" evidence="5">
    <location>
        <begin position="1"/>
        <end position="51"/>
    </location>
</feature>
<dbReference type="PANTHER" id="PTHR12972:SF0">
    <property type="entry name" value="PROTEIN DOWNSTREAM NEIGHBOR OF SON"/>
    <property type="match status" value="1"/>
</dbReference>
<dbReference type="OMA" id="YSMPLCH"/>
<dbReference type="InterPro" id="IPR024861">
    <property type="entry name" value="Donson"/>
</dbReference>
<accession>W1PI10</accession>
<dbReference type="PRINTS" id="PR02064">
    <property type="entry name" value="DONSON"/>
</dbReference>
<evidence type="ECO:0008006" key="8">
    <source>
        <dbReference type="Google" id="ProtNLM"/>
    </source>
</evidence>
<dbReference type="GO" id="GO:0033260">
    <property type="term" value="P:nuclear DNA replication"/>
    <property type="evidence" value="ECO:0000318"/>
    <property type="project" value="GO_Central"/>
</dbReference>
<evidence type="ECO:0000256" key="2">
    <source>
        <dbReference type="ARBA" id="ARBA00022473"/>
    </source>
</evidence>
<dbReference type="PANTHER" id="PTHR12972">
    <property type="entry name" value="DOWNSTREAM NEIGHBOR OF SON"/>
    <property type="match status" value="1"/>
</dbReference>
<dbReference type="HOGENOM" id="CLU_032084_0_0_1"/>
<evidence type="ECO:0000313" key="7">
    <source>
        <dbReference type="Proteomes" id="UP000017836"/>
    </source>
</evidence>
<name>W1PI10_AMBTC</name>
<protein>
    <recommendedName>
        <fullName evidence="8">Protein downstream neighbor of Son</fullName>
    </recommendedName>
</protein>
<proteinExistence type="inferred from homology"/>
<sequence>MKRKTPSELRGEQLKRRQFGNPVEGASTFLSGGDCEITHGNKKSESSKTPRYIDTRVDDVYPVKKSNGLLGTHNEKRKENALSSAQGDFMKSPSKACHLTMKKEGPPCTSTSADDIKGHNSHTGLAKCSQSTFRSVAELSWGSSALANPVDVDMDKALKGLASSKLSTVLPKVANSTGSLEGSSSSCSLRTSCNEICIPTNKVLLDFTLKVCLRLVSSSSLSWCHKLSPTSSYQGMAMFVSQYGLHQGLNCGESSSLLGCSENLGISYSRALHSWMYPQCSLPPSVINSMELSAARGNLAESDFLLKRQVAWQDSFRCLYYMLRRKICNLFYFYTSQFVVLFIRGDYPDTKKHSCNAYLSRSTRGLRALLKENDVEFSMPFCHFEVEQARTEDILELSEFEKKNPGQTRRLDFVNDVDNSSQSLLAFVGNERVHKLYDFLLNYRLFLNSLACNDVPTLYSPKPFKNASLFVPEVRCKQIKRAAAILEPSKGKSSVGNVDELSSGVCYSIEINDTVIPPWVVHHIFEAMSSEGRTFEASFTTDPLSHGLNASLDVIYDSSVIRTLLKNDGFFGSMEAIVEPRLRSASVTGLKYSDNGYIASLSSG</sequence>
<dbReference type="Gramene" id="ERN07354">
    <property type="protein sequence ID" value="ERN07354"/>
    <property type="gene ID" value="AMTR_s00019p00232970"/>
</dbReference>
<dbReference type="EMBL" id="KI393807">
    <property type="protein sequence ID" value="ERN07354.1"/>
    <property type="molecule type" value="Genomic_DNA"/>
</dbReference>
<keyword evidence="2" id="KW-0217">Developmental protein</keyword>
<keyword evidence="3" id="KW-0539">Nucleus</keyword>
<feature type="compositionally biased region" description="Basic and acidic residues" evidence="5">
    <location>
        <begin position="1"/>
        <end position="15"/>
    </location>
</feature>
<keyword evidence="7" id="KW-1185">Reference proteome</keyword>
<gene>
    <name evidence="6" type="ORF">AMTR_s00019p00232970</name>
</gene>
<organism evidence="6 7">
    <name type="scientific">Amborella trichopoda</name>
    <dbReference type="NCBI Taxonomy" id="13333"/>
    <lineage>
        <taxon>Eukaryota</taxon>
        <taxon>Viridiplantae</taxon>
        <taxon>Streptophyta</taxon>
        <taxon>Embryophyta</taxon>
        <taxon>Tracheophyta</taxon>
        <taxon>Spermatophyta</taxon>
        <taxon>Magnoliopsida</taxon>
        <taxon>Amborellales</taxon>
        <taxon>Amborellaceae</taxon>
        <taxon>Amborella</taxon>
    </lineage>
</organism>
<evidence type="ECO:0000256" key="5">
    <source>
        <dbReference type="SAM" id="MobiDB-lite"/>
    </source>
</evidence>
<evidence type="ECO:0000256" key="3">
    <source>
        <dbReference type="ARBA" id="ARBA00023242"/>
    </source>
</evidence>
<feature type="compositionally biased region" description="Basic and acidic residues" evidence="5">
    <location>
        <begin position="36"/>
        <end position="51"/>
    </location>
</feature>
<evidence type="ECO:0000313" key="6">
    <source>
        <dbReference type="EMBL" id="ERN07354.1"/>
    </source>
</evidence>